<comment type="caution">
    <text evidence="1">The sequence shown here is derived from an EMBL/GenBank/DDBJ whole genome shotgun (WGS) entry which is preliminary data.</text>
</comment>
<accession>A0A3M6Z8I7</accession>
<gene>
    <name evidence="1" type="ORF">D0868_03028</name>
</gene>
<name>A0A3M6Z8I7_HORWE</name>
<dbReference type="Pfam" id="PF17784">
    <property type="entry name" value="Sulfotransfer_4"/>
    <property type="match status" value="1"/>
</dbReference>
<dbReference type="InterPro" id="IPR027417">
    <property type="entry name" value="P-loop_NTPase"/>
</dbReference>
<protein>
    <submittedName>
        <fullName evidence="1">Uncharacterized protein</fullName>
    </submittedName>
</protein>
<dbReference type="PANTHER" id="PTHR36978">
    <property type="entry name" value="P-LOOP CONTAINING NUCLEOTIDE TRIPHOSPHATE HYDROLASE"/>
    <property type="match status" value="1"/>
</dbReference>
<sequence>MSYVFTERPQDSELWFEAFDAKYRSKRSKTRLSCEDWESVLGDCDAVSDLPCAAFSEELIEACPEAKVIFNRQKQLRSVVPERDEYCLIRPFHVTFCFGQIPRPSLPIPKLFRMGKRMFGDVFDSSFPDNGIHVHRSHSEIIKRLVDGDRLLVLNVKEGWALLYSSLGLEIAKDAGPFPRVVEDKAVVDRVLVK</sequence>
<reference evidence="1 2" key="1">
    <citation type="journal article" date="2018" name="BMC Genomics">
        <title>Genomic evidence for intraspecific hybridization in a clonal and extremely halotolerant yeast.</title>
        <authorList>
            <person name="Gostincar C."/>
            <person name="Stajich J.E."/>
            <person name="Zupancic J."/>
            <person name="Zalar P."/>
            <person name="Gunde-Cimerman N."/>
        </authorList>
    </citation>
    <scope>NUCLEOTIDE SEQUENCE [LARGE SCALE GENOMIC DNA]</scope>
    <source>
        <strain evidence="1 2">EXF-6654</strain>
    </source>
</reference>
<dbReference type="PANTHER" id="PTHR36978:SF4">
    <property type="entry name" value="P-LOOP CONTAINING NUCLEOSIDE TRIPHOSPHATE HYDROLASE PROTEIN"/>
    <property type="match status" value="1"/>
</dbReference>
<evidence type="ECO:0000313" key="2">
    <source>
        <dbReference type="Proteomes" id="UP000282582"/>
    </source>
</evidence>
<proteinExistence type="predicted"/>
<dbReference type="Proteomes" id="UP000282582">
    <property type="component" value="Unassembled WGS sequence"/>
</dbReference>
<dbReference type="EMBL" id="QWIK01000165">
    <property type="protein sequence ID" value="RMY11645.1"/>
    <property type="molecule type" value="Genomic_DNA"/>
</dbReference>
<dbReference type="AlphaFoldDB" id="A0A3M6Z8I7"/>
<evidence type="ECO:0000313" key="1">
    <source>
        <dbReference type="EMBL" id="RMY11645.1"/>
    </source>
</evidence>
<organism evidence="1 2">
    <name type="scientific">Hortaea werneckii</name>
    <name type="common">Black yeast</name>
    <name type="synonym">Cladosporium werneckii</name>
    <dbReference type="NCBI Taxonomy" id="91943"/>
    <lineage>
        <taxon>Eukaryota</taxon>
        <taxon>Fungi</taxon>
        <taxon>Dikarya</taxon>
        <taxon>Ascomycota</taxon>
        <taxon>Pezizomycotina</taxon>
        <taxon>Dothideomycetes</taxon>
        <taxon>Dothideomycetidae</taxon>
        <taxon>Mycosphaerellales</taxon>
        <taxon>Teratosphaeriaceae</taxon>
        <taxon>Hortaea</taxon>
    </lineage>
</organism>
<dbReference type="Gene3D" id="3.40.50.300">
    <property type="entry name" value="P-loop containing nucleotide triphosphate hydrolases"/>
    <property type="match status" value="1"/>
</dbReference>
<dbReference type="InterPro" id="IPR040632">
    <property type="entry name" value="Sulfotransfer_4"/>
</dbReference>